<dbReference type="InterPro" id="IPR038571">
    <property type="entry name" value="CO_DH/Ac-CoA_synth_bsu_3_sf"/>
</dbReference>
<sequence length="246" mass="27116">MRLYDEIINDILTDLSGQDVVKLPVGDAADPISRDWQDAGKAMMILQADMAYELGGHNLPAVGNTLVTTETDLVGEDEIILIGKDLPQITEDTPYARIALVRVAEDSIGTGDKLYNTIQNIGYFRYHIYPKGFMLRVSSSNDRESVRVAADALEQGLNFTAIGNAMQKALHLHKEVEAVKIIFITDPGADYAGLQEGLKKTKQITATIDHMLKDVNMDCGSCGLQEICDEVEGLREMHFGMSEEHT</sequence>
<dbReference type="InterPro" id="IPR004461">
    <property type="entry name" value="CO_DH/Ac-CoA_synth_bsu"/>
</dbReference>
<dbReference type="SUPFAM" id="SSF56821">
    <property type="entry name" value="Prismane protein-like"/>
    <property type="match status" value="1"/>
</dbReference>
<protein>
    <recommendedName>
        <fullName evidence="1">CO-methylating acetyl-CoA synthase</fullName>
        <ecNumber evidence="1">2.3.1.169</ecNumber>
    </recommendedName>
</protein>
<reference evidence="3 4" key="1">
    <citation type="submission" date="2020-08" db="EMBL/GenBank/DDBJ databases">
        <title>Genome public.</title>
        <authorList>
            <person name="Liu C."/>
            <person name="Sun Q."/>
        </authorList>
    </citation>
    <scope>NUCLEOTIDE SEQUENCE [LARGE SCALE GENOMIC DNA]</scope>
    <source>
        <strain evidence="3 4">NSJ-9</strain>
    </source>
</reference>
<dbReference type="InterPro" id="IPR011254">
    <property type="entry name" value="Prismane-like_sf"/>
</dbReference>
<name>A0ABR7GI23_9FIRM</name>
<dbReference type="EC" id="2.3.1.169" evidence="1"/>
<dbReference type="Pfam" id="PF03598">
    <property type="entry name" value="CdhC"/>
    <property type="match status" value="1"/>
</dbReference>
<dbReference type="Proteomes" id="UP000643810">
    <property type="component" value="Unassembled WGS sequence"/>
</dbReference>
<keyword evidence="2" id="KW-0808">Transferase</keyword>
<evidence type="ECO:0000313" key="3">
    <source>
        <dbReference type="EMBL" id="MBC5686937.1"/>
    </source>
</evidence>
<evidence type="ECO:0000256" key="1">
    <source>
        <dbReference type="ARBA" id="ARBA00012244"/>
    </source>
</evidence>
<dbReference type="RefSeq" id="WP_178011153.1">
    <property type="nucleotide sequence ID" value="NZ_JACOPG010000004.1"/>
</dbReference>
<proteinExistence type="predicted"/>
<evidence type="ECO:0000256" key="2">
    <source>
        <dbReference type="ARBA" id="ARBA00022679"/>
    </source>
</evidence>
<keyword evidence="4" id="KW-1185">Reference proteome</keyword>
<accession>A0ABR7GI23</accession>
<gene>
    <name evidence="3" type="ORF">H8R94_10030</name>
</gene>
<organism evidence="3 4">
    <name type="scientific">Roseburia lenta</name>
    <dbReference type="NCBI Taxonomy" id="2763061"/>
    <lineage>
        <taxon>Bacteria</taxon>
        <taxon>Bacillati</taxon>
        <taxon>Bacillota</taxon>
        <taxon>Clostridia</taxon>
        <taxon>Lachnospirales</taxon>
        <taxon>Lachnospiraceae</taxon>
        <taxon>Roseburia</taxon>
    </lineage>
</organism>
<evidence type="ECO:0000313" key="4">
    <source>
        <dbReference type="Proteomes" id="UP000643810"/>
    </source>
</evidence>
<dbReference type="EMBL" id="JACOPG010000004">
    <property type="protein sequence ID" value="MBC5686937.1"/>
    <property type="molecule type" value="Genomic_DNA"/>
</dbReference>
<dbReference type="Gene3D" id="3.30.1650.10">
    <property type="entry name" value="Bifunctional carbon monoxide dehydrogenase/acetyl-coa synthase(codh/acs), Chain M, domain 3"/>
    <property type="match status" value="1"/>
</dbReference>
<comment type="caution">
    <text evidence="3">The sequence shown here is derived from an EMBL/GenBank/DDBJ whole genome shotgun (WGS) entry which is preliminary data.</text>
</comment>